<reference evidence="1" key="1">
    <citation type="submission" date="2023-04" db="EMBL/GenBank/DDBJ databases">
        <title>Draft Genome sequencing of Naganishia species isolated from polar environments using Oxford Nanopore Technology.</title>
        <authorList>
            <person name="Leo P."/>
            <person name="Venkateswaran K."/>
        </authorList>
    </citation>
    <scope>NUCLEOTIDE SEQUENCE</scope>
    <source>
        <strain evidence="1">MNA-CCFEE 5423</strain>
    </source>
</reference>
<accession>A0ACC2V2I2</accession>
<comment type="caution">
    <text evidence="1">The sequence shown here is derived from an EMBL/GenBank/DDBJ whole genome shotgun (WGS) entry which is preliminary data.</text>
</comment>
<keyword evidence="2" id="KW-1185">Reference proteome</keyword>
<dbReference type="EMBL" id="JASBWT010000030">
    <property type="protein sequence ID" value="KAJ9093548.1"/>
    <property type="molecule type" value="Genomic_DNA"/>
</dbReference>
<sequence length="524" mass="57239">MSFPFLSRNVTNAIAPPIPRAQAWAASYPGTKEKPLLNLSQGVPGDPPHQVLVDELVQVVKKGKGVGYGPILGDEVLRRGLRTEMGRVYGWEESDSGDGESVPSLAKESGVVEEVGEEGTVVPDSNSKQEDETRSVPPTWNEIGITSGCNQAFFGIMLTLCERGDKVLIPVPWYFNMLMTFQVLGITPVPLPLSPTEGFTPSVTAARKILESQSHSESREKGHSGRVKAIILVTPNNPTGCTYPPELIEEFADLAKDYGTCLVIDETYRDFIPPSVSTTAPTSISQSGEGKTDTPTLTTTSGSSTTTAPPPGKPHDLFRRKDWRTHVISVGSFSKSYKIPGHRLGFVVAGQEVMQGLTTVSDCIQICAPRPPQIALSAVLPQLRDDLAQTSARLGERLKLFKRVVESVPGWRIEAQGGFFSYVRHAYRATGEQQQEGGWIPSEQVSKILAERCGVLTLPGQFFMPARDDPLWASLVDAGSVLVHDRWIRFAVANVDDDVVRRVPERLAQLNGIMVKEYGYELVE</sequence>
<evidence type="ECO:0000313" key="2">
    <source>
        <dbReference type="Proteomes" id="UP001227268"/>
    </source>
</evidence>
<protein>
    <submittedName>
        <fullName evidence="1">Uncharacterized protein</fullName>
    </submittedName>
</protein>
<organism evidence="1 2">
    <name type="scientific">Naganishia friedmannii</name>
    <dbReference type="NCBI Taxonomy" id="89922"/>
    <lineage>
        <taxon>Eukaryota</taxon>
        <taxon>Fungi</taxon>
        <taxon>Dikarya</taxon>
        <taxon>Basidiomycota</taxon>
        <taxon>Agaricomycotina</taxon>
        <taxon>Tremellomycetes</taxon>
        <taxon>Filobasidiales</taxon>
        <taxon>Filobasidiaceae</taxon>
        <taxon>Naganishia</taxon>
    </lineage>
</organism>
<evidence type="ECO:0000313" key="1">
    <source>
        <dbReference type="EMBL" id="KAJ9093548.1"/>
    </source>
</evidence>
<gene>
    <name evidence="1" type="ORF">QFC21_006389</name>
</gene>
<proteinExistence type="predicted"/>
<name>A0ACC2V2I2_9TREE</name>
<dbReference type="Proteomes" id="UP001227268">
    <property type="component" value="Unassembled WGS sequence"/>
</dbReference>